<evidence type="ECO:0000256" key="1">
    <source>
        <dbReference type="SAM" id="Coils"/>
    </source>
</evidence>
<dbReference type="InterPro" id="IPR043502">
    <property type="entry name" value="DNA/RNA_pol_sf"/>
</dbReference>
<evidence type="ECO:0000259" key="2">
    <source>
        <dbReference type="Pfam" id="PF17919"/>
    </source>
</evidence>
<dbReference type="EMBL" id="QGNW01000868">
    <property type="protein sequence ID" value="RVW60185.1"/>
    <property type="molecule type" value="Genomic_DNA"/>
</dbReference>
<dbReference type="SUPFAM" id="SSF56672">
    <property type="entry name" value="DNA/RNA polymerases"/>
    <property type="match status" value="1"/>
</dbReference>
<keyword evidence="1" id="KW-0175">Coiled coil</keyword>
<dbReference type="Gene3D" id="3.10.10.10">
    <property type="entry name" value="HIV Type 1 Reverse Transcriptase, subunit A, domain 1"/>
    <property type="match status" value="1"/>
</dbReference>
<dbReference type="InterPro" id="IPR043128">
    <property type="entry name" value="Rev_trsase/Diguanyl_cyclase"/>
</dbReference>
<gene>
    <name evidence="4" type="primary">Tf2-8_2</name>
    <name evidence="4" type="ORF">CK203_088227</name>
</gene>
<dbReference type="InterPro" id="IPR056924">
    <property type="entry name" value="SH3_Tf2-1"/>
</dbReference>
<dbReference type="InterPro" id="IPR036397">
    <property type="entry name" value="RNaseH_sf"/>
</dbReference>
<name>A0A438FJI9_VITVI</name>
<proteinExistence type="predicted"/>
<dbReference type="PANTHER" id="PTHR37984">
    <property type="entry name" value="PROTEIN CBG26694"/>
    <property type="match status" value="1"/>
</dbReference>
<organism evidence="4 5">
    <name type="scientific">Vitis vinifera</name>
    <name type="common">Grape</name>
    <dbReference type="NCBI Taxonomy" id="29760"/>
    <lineage>
        <taxon>Eukaryota</taxon>
        <taxon>Viridiplantae</taxon>
        <taxon>Streptophyta</taxon>
        <taxon>Embryophyta</taxon>
        <taxon>Tracheophyta</taxon>
        <taxon>Spermatophyta</taxon>
        <taxon>Magnoliopsida</taxon>
        <taxon>eudicotyledons</taxon>
        <taxon>Gunneridae</taxon>
        <taxon>Pentapetalae</taxon>
        <taxon>rosids</taxon>
        <taxon>Vitales</taxon>
        <taxon>Vitaceae</taxon>
        <taxon>Viteae</taxon>
        <taxon>Vitis</taxon>
    </lineage>
</organism>
<evidence type="ECO:0000313" key="5">
    <source>
        <dbReference type="Proteomes" id="UP000288805"/>
    </source>
</evidence>
<dbReference type="GO" id="GO:0003676">
    <property type="term" value="F:nucleic acid binding"/>
    <property type="evidence" value="ECO:0007669"/>
    <property type="project" value="InterPro"/>
</dbReference>
<dbReference type="Gene3D" id="3.30.420.10">
    <property type="entry name" value="Ribonuclease H-like superfamily/Ribonuclease H"/>
    <property type="match status" value="1"/>
</dbReference>
<protein>
    <submittedName>
        <fullName evidence="4">Transposon Tf2-8 polyprotein</fullName>
    </submittedName>
</protein>
<dbReference type="CDD" id="cd01647">
    <property type="entry name" value="RT_LTR"/>
    <property type="match status" value="1"/>
</dbReference>
<dbReference type="InterPro" id="IPR050951">
    <property type="entry name" value="Retrovirus_Pol_polyprotein"/>
</dbReference>
<evidence type="ECO:0000259" key="3">
    <source>
        <dbReference type="Pfam" id="PF24626"/>
    </source>
</evidence>
<accession>A0A438FJI9</accession>
<dbReference type="Gene3D" id="3.30.70.270">
    <property type="match status" value="1"/>
</dbReference>
<dbReference type="Pfam" id="PF17919">
    <property type="entry name" value="RT_RNaseH_2"/>
    <property type="match status" value="1"/>
</dbReference>
<dbReference type="Proteomes" id="UP000288805">
    <property type="component" value="Unassembled WGS sequence"/>
</dbReference>
<dbReference type="CDD" id="cd00303">
    <property type="entry name" value="retropepsin_like"/>
    <property type="match status" value="1"/>
</dbReference>
<feature type="coiled-coil region" evidence="1">
    <location>
        <begin position="737"/>
        <end position="764"/>
    </location>
</feature>
<sequence length="861" mass="98765">MVSKILLTIGFHHGYEAIVVNGKELVVKTTQEFNIARGRGRGPGRGRDRAINLECDRVVSEPVMADDQRLQRHENQVENLSSCQERLLKQMEELVGVMNSRLDLPEEGSVNRNRGPHGQGGVRYAGGLVVPKFAKLDFPRYDGSKDPTLWICRTEQFFEFQRTSLEESSQITSLPLGKRCSIVVRVMQKSRSLGYLGWNECGIAREKLFFIELEEENEEAIEEEYEEETPTIFYMPWLEFNFHKLYGSTHRLSERSCLFSVVVANGERLLSPGRCNGVKLPLQGIPIEVDFFLLPIEGCDVVLGVQWLGTLGPILWDFGRMQMQFIIARRKVLLQGSTSSKLRALEGDTVSRTLRQSDDRGIILQLCTIQHEHTNHEELLSDAMAPLLIEFNELFGAPTGLPLPHFHDHRISLQLRVGPICVRPYRYPHFQKQEIECLVEEMLSQALNRVTVKDKFSIPVIDELLDELHGAKFFTKLDLRSGYFQIRMDPLDVHKTTFRTHHGHFEFLAPVLALPNFQLLFVVECDASGNGLGAVLMQEQRSIAYFNTVLKRKRLLLSTYENELMTLVLTKGKNNMATNALSRKDTQGKFNAISSLLPQWLESIKVENQSHLELQRIHQLHKQGEAIGPWENRNGVIFFKEHRSPKASRSSPTIAYSYTDGQTEAVNRTLEMYLHCFTSSRPKEWVQWVPWAEFCYNTSLHASTHKTPFEVVYGREPPNLLSYVPGTSKVEVVDNMLQARDKVVKDLRCQLQQAQARMKTVYDQGRVEREFVVGDWLYLRLQPYRKTSLALRQSHKLSLRFYGPYRVLERIGSVAYRLDLPPRSKIHLVFHVSILKKQLGTTDKIDYPLPLVPETSGHLQP</sequence>
<evidence type="ECO:0000313" key="4">
    <source>
        <dbReference type="EMBL" id="RVW60185.1"/>
    </source>
</evidence>
<feature type="domain" description="Tf2-1-like SH3-like" evidence="3">
    <location>
        <begin position="774"/>
        <end position="837"/>
    </location>
</feature>
<comment type="caution">
    <text evidence="4">The sequence shown here is derived from an EMBL/GenBank/DDBJ whole genome shotgun (WGS) entry which is preliminary data.</text>
</comment>
<dbReference type="PANTHER" id="PTHR37984:SF15">
    <property type="entry name" value="INTEGRASE CATALYTIC DOMAIN-CONTAINING PROTEIN"/>
    <property type="match status" value="1"/>
</dbReference>
<dbReference type="InterPro" id="IPR041577">
    <property type="entry name" value="RT_RNaseH_2"/>
</dbReference>
<dbReference type="Pfam" id="PF24626">
    <property type="entry name" value="SH3_Tf2-1"/>
    <property type="match status" value="1"/>
</dbReference>
<dbReference type="InterPro" id="IPR012337">
    <property type="entry name" value="RNaseH-like_sf"/>
</dbReference>
<dbReference type="AlphaFoldDB" id="A0A438FJI9"/>
<feature type="domain" description="Reverse transcriptase/retrotransposon-derived protein RNase H-like" evidence="2">
    <location>
        <begin position="509"/>
        <end position="569"/>
    </location>
</feature>
<reference evidence="4 5" key="1">
    <citation type="journal article" date="2018" name="PLoS Genet.">
        <title>Population sequencing reveals clonal diversity and ancestral inbreeding in the grapevine cultivar Chardonnay.</title>
        <authorList>
            <person name="Roach M.J."/>
            <person name="Johnson D.L."/>
            <person name="Bohlmann J."/>
            <person name="van Vuuren H.J."/>
            <person name="Jones S.J."/>
            <person name="Pretorius I.S."/>
            <person name="Schmidt S.A."/>
            <person name="Borneman A.R."/>
        </authorList>
    </citation>
    <scope>NUCLEOTIDE SEQUENCE [LARGE SCALE GENOMIC DNA]</scope>
    <source>
        <strain evidence="5">cv. Chardonnay</strain>
        <tissue evidence="4">Leaf</tissue>
    </source>
</reference>
<dbReference type="SUPFAM" id="SSF53098">
    <property type="entry name" value="Ribonuclease H-like"/>
    <property type="match status" value="1"/>
</dbReference>